<protein>
    <submittedName>
        <fullName evidence="1">Uncharacterized protein</fullName>
    </submittedName>
</protein>
<feature type="non-terminal residue" evidence="1">
    <location>
        <position position="65"/>
    </location>
</feature>
<organism evidence="1 2">
    <name type="scientific">Coemansia thaxteri</name>
    <dbReference type="NCBI Taxonomy" id="2663907"/>
    <lineage>
        <taxon>Eukaryota</taxon>
        <taxon>Fungi</taxon>
        <taxon>Fungi incertae sedis</taxon>
        <taxon>Zoopagomycota</taxon>
        <taxon>Kickxellomycotina</taxon>
        <taxon>Kickxellomycetes</taxon>
        <taxon>Kickxellales</taxon>
        <taxon>Kickxellaceae</taxon>
        <taxon>Coemansia</taxon>
    </lineage>
</organism>
<name>A0A9W8BAE8_9FUNG</name>
<evidence type="ECO:0000313" key="1">
    <source>
        <dbReference type="EMBL" id="KAJ1998087.1"/>
    </source>
</evidence>
<gene>
    <name evidence="1" type="ORF">H4R26_005589</name>
</gene>
<sequence>CLDMHNIPLVNLLDDLLSEYNSSLRTLLKLLDTEGNKNSTAEASFARVATSKKIVLLDENLQKLY</sequence>
<reference evidence="1" key="1">
    <citation type="submission" date="2022-07" db="EMBL/GenBank/DDBJ databases">
        <title>Phylogenomic reconstructions and comparative analyses of Kickxellomycotina fungi.</title>
        <authorList>
            <person name="Reynolds N.K."/>
            <person name="Stajich J.E."/>
            <person name="Barry K."/>
            <person name="Grigoriev I.V."/>
            <person name="Crous P."/>
            <person name="Smith M.E."/>
        </authorList>
    </citation>
    <scope>NUCLEOTIDE SEQUENCE</scope>
    <source>
        <strain evidence="1">IMI 214461</strain>
    </source>
</reference>
<dbReference type="AlphaFoldDB" id="A0A9W8BAE8"/>
<dbReference type="OrthoDB" id="1929813at2759"/>
<comment type="caution">
    <text evidence="1">The sequence shown here is derived from an EMBL/GenBank/DDBJ whole genome shotgun (WGS) entry which is preliminary data.</text>
</comment>
<dbReference type="EMBL" id="JANBQF010001080">
    <property type="protein sequence ID" value="KAJ1998087.1"/>
    <property type="molecule type" value="Genomic_DNA"/>
</dbReference>
<dbReference type="Proteomes" id="UP001150907">
    <property type="component" value="Unassembled WGS sequence"/>
</dbReference>
<evidence type="ECO:0000313" key="2">
    <source>
        <dbReference type="Proteomes" id="UP001150907"/>
    </source>
</evidence>
<proteinExistence type="predicted"/>
<feature type="non-terminal residue" evidence="1">
    <location>
        <position position="1"/>
    </location>
</feature>
<accession>A0A9W8BAE8</accession>
<keyword evidence="2" id="KW-1185">Reference proteome</keyword>